<dbReference type="Pfam" id="PF01636">
    <property type="entry name" value="APH"/>
    <property type="match status" value="1"/>
</dbReference>
<feature type="domain" description="Aminoglycoside phosphotransferase" evidence="1">
    <location>
        <begin position="29"/>
        <end position="238"/>
    </location>
</feature>
<evidence type="ECO:0000259" key="1">
    <source>
        <dbReference type="Pfam" id="PF01636"/>
    </source>
</evidence>
<proteinExistence type="predicted"/>
<evidence type="ECO:0000313" key="2">
    <source>
        <dbReference type="EMBL" id="MDA0136338.1"/>
    </source>
</evidence>
<dbReference type="Proteomes" id="UP001147700">
    <property type="component" value="Unassembled WGS sequence"/>
</dbReference>
<gene>
    <name evidence="2" type="ORF">OJ962_02435</name>
</gene>
<sequence length="285" mass="31508">MPEWSPERTVDEALARRLISAQHFTPSSLTLIGEGWDNTVWLVDGRYAFRFPRREMAIPGVVRELDVLPQLRLPLPVPTPVFVGEPTDEFAWPWFGAELIVGREPLGLSEDERNAVGRPLGEFLRALHDSTVSSPLPDDPMGRADMGIRVARTIESVQALGRKPPGWLSDARRLERPPATAVCHGDLHLRHVLVRDGAMAGVIDWGDVCVGDPSIDLILLWCLLGPDGRSDFFRAYGRITEEQLLRAQVLALNLCAVLAVYAAEEGMSDLCDEALAGYERASRAL</sequence>
<dbReference type="InterPro" id="IPR011009">
    <property type="entry name" value="Kinase-like_dom_sf"/>
</dbReference>
<dbReference type="EMBL" id="JAPCID010000003">
    <property type="protein sequence ID" value="MDA0136338.1"/>
    <property type="molecule type" value="Genomic_DNA"/>
</dbReference>
<dbReference type="InterPro" id="IPR002575">
    <property type="entry name" value="Aminoglycoside_PTrfase"/>
</dbReference>
<dbReference type="RefSeq" id="WP_202955509.1">
    <property type="nucleotide sequence ID" value="NZ_JAPCID010000003.1"/>
</dbReference>
<accession>A0ABT4RCT7</accession>
<dbReference type="PIRSF" id="PIRSF000707">
    <property type="entry name" value="Hygromycin-B_kinase"/>
    <property type="match status" value="1"/>
</dbReference>
<dbReference type="InterPro" id="IPR051678">
    <property type="entry name" value="AGP_Transferase"/>
</dbReference>
<keyword evidence="3" id="KW-1185">Reference proteome</keyword>
<evidence type="ECO:0000313" key="3">
    <source>
        <dbReference type="Proteomes" id="UP001147700"/>
    </source>
</evidence>
<name>A0ABT4RCT7_9ACTN</name>
<dbReference type="PANTHER" id="PTHR21310">
    <property type="entry name" value="AMINOGLYCOSIDE PHOSPHOTRANSFERASE-RELATED-RELATED"/>
    <property type="match status" value="1"/>
</dbReference>
<dbReference type="Gene3D" id="3.30.200.20">
    <property type="entry name" value="Phosphorylase Kinase, domain 1"/>
    <property type="match status" value="1"/>
</dbReference>
<dbReference type="Gene3D" id="3.90.1200.10">
    <property type="match status" value="1"/>
</dbReference>
<protein>
    <submittedName>
        <fullName evidence="2">Phosphotransferase</fullName>
    </submittedName>
</protein>
<comment type="caution">
    <text evidence="2">The sequence shown here is derived from an EMBL/GenBank/DDBJ whole genome shotgun (WGS) entry which is preliminary data.</text>
</comment>
<dbReference type="PANTHER" id="PTHR21310:SF15">
    <property type="entry name" value="AMINOGLYCOSIDE PHOSPHOTRANSFERASE DOMAIN-CONTAINING PROTEIN"/>
    <property type="match status" value="1"/>
</dbReference>
<dbReference type="InterPro" id="IPR016259">
    <property type="entry name" value="Hygromycin-B_Kinase"/>
</dbReference>
<organism evidence="2 3">
    <name type="scientific">Solirubrobacter deserti</name>
    <dbReference type="NCBI Taxonomy" id="2282478"/>
    <lineage>
        <taxon>Bacteria</taxon>
        <taxon>Bacillati</taxon>
        <taxon>Actinomycetota</taxon>
        <taxon>Thermoleophilia</taxon>
        <taxon>Solirubrobacterales</taxon>
        <taxon>Solirubrobacteraceae</taxon>
        <taxon>Solirubrobacter</taxon>
    </lineage>
</organism>
<reference evidence="2" key="1">
    <citation type="submission" date="2022-10" db="EMBL/GenBank/DDBJ databases">
        <title>The WGS of Solirubrobacter sp. CPCC 204708.</title>
        <authorList>
            <person name="Jiang Z."/>
        </authorList>
    </citation>
    <scope>NUCLEOTIDE SEQUENCE</scope>
    <source>
        <strain evidence="2">CPCC 204708</strain>
    </source>
</reference>
<dbReference type="SUPFAM" id="SSF56112">
    <property type="entry name" value="Protein kinase-like (PK-like)"/>
    <property type="match status" value="1"/>
</dbReference>